<proteinExistence type="predicted"/>
<accession>A0A5B8R1A0</accession>
<dbReference type="EMBL" id="CP031775">
    <property type="protein sequence ID" value="QDZ92162.1"/>
    <property type="molecule type" value="Genomic_DNA"/>
</dbReference>
<evidence type="ECO:0000313" key="1">
    <source>
        <dbReference type="EMBL" id="QDZ92162.1"/>
    </source>
</evidence>
<dbReference type="Proteomes" id="UP000321124">
    <property type="component" value="Chromosome"/>
</dbReference>
<gene>
    <name evidence="1" type="ORF">D0436_17830</name>
</gene>
<organism evidence="1 2">
    <name type="scientific">Shewanella decolorationis</name>
    <dbReference type="NCBI Taxonomy" id="256839"/>
    <lineage>
        <taxon>Bacteria</taxon>
        <taxon>Pseudomonadati</taxon>
        <taxon>Pseudomonadota</taxon>
        <taxon>Gammaproteobacteria</taxon>
        <taxon>Alteromonadales</taxon>
        <taxon>Shewanellaceae</taxon>
        <taxon>Shewanella</taxon>
    </lineage>
</organism>
<dbReference type="RefSeq" id="WP_208659930.1">
    <property type="nucleotide sequence ID" value="NZ_CP031775.2"/>
</dbReference>
<reference evidence="1 2" key="1">
    <citation type="journal article" date="2019" name="Ecotoxicol. Environ. Saf.">
        <title>Microbial characterization of heavy metal resistant bacterial strains isolated from an electroplating wastewater treatment plant.</title>
        <authorList>
            <person name="Cai X."/>
            <person name="Zheng X."/>
            <person name="Zhang D."/>
            <person name="Iqbal W."/>
            <person name="Liu C."/>
            <person name="Yang B."/>
            <person name="Zhao X."/>
            <person name="Lu X."/>
            <person name="Mao Y."/>
        </authorList>
    </citation>
    <scope>NUCLEOTIDE SEQUENCE [LARGE SCALE GENOMIC DNA]</scope>
    <source>
        <strain evidence="1 2">Ni1-3</strain>
    </source>
</reference>
<sequence>MIRYLLFVFFALVTCVGDALAGEYQLDWPVSGEEMIYHSCGCADSCWVAEVRQAKAEKPLIAKLRCDCEKLYFTDKTGVERVVAENCDDLNTDNKMDLIPERIKQLQSHFITPH</sequence>
<dbReference type="AlphaFoldDB" id="A0A5B8R1A0"/>
<evidence type="ECO:0000313" key="2">
    <source>
        <dbReference type="Proteomes" id="UP000321124"/>
    </source>
</evidence>
<dbReference type="KEGG" id="sdeo:D0436_17830"/>
<name>A0A5B8R1A0_9GAMM</name>
<protein>
    <submittedName>
        <fullName evidence="1">Uncharacterized protein</fullName>
    </submittedName>
</protein>